<reference evidence="2 3" key="1">
    <citation type="submission" date="2018-05" db="EMBL/GenBank/DDBJ databases">
        <title>Abyssibacter profundi OUC007T gen. nov., sp. nov, a marine bacterium isolated from seawater of the Mariana Trench.</title>
        <authorList>
            <person name="Zhou S."/>
        </authorList>
    </citation>
    <scope>NUCLEOTIDE SEQUENCE [LARGE SCALE GENOMIC DNA]</scope>
    <source>
        <strain evidence="2 3">OUC007</strain>
    </source>
</reference>
<organism evidence="2 3">
    <name type="scientific">Abyssibacter profundi</name>
    <dbReference type="NCBI Taxonomy" id="2182787"/>
    <lineage>
        <taxon>Bacteria</taxon>
        <taxon>Pseudomonadati</taxon>
        <taxon>Pseudomonadota</taxon>
        <taxon>Gammaproteobacteria</taxon>
        <taxon>Chromatiales</taxon>
        <taxon>Oceanococcaceae</taxon>
        <taxon>Abyssibacter</taxon>
    </lineage>
</organism>
<evidence type="ECO:0000259" key="1">
    <source>
        <dbReference type="SMART" id="SM00065"/>
    </source>
</evidence>
<proteinExistence type="predicted"/>
<dbReference type="EMBL" id="QEQK01000007">
    <property type="protein sequence ID" value="PWN56109.1"/>
    <property type="molecule type" value="Genomic_DNA"/>
</dbReference>
<dbReference type="Proteomes" id="UP000251800">
    <property type="component" value="Unassembled WGS sequence"/>
</dbReference>
<protein>
    <recommendedName>
        <fullName evidence="1">GAF domain-containing protein</fullName>
    </recommendedName>
</protein>
<dbReference type="Pfam" id="PF01590">
    <property type="entry name" value="GAF"/>
    <property type="match status" value="1"/>
</dbReference>
<gene>
    <name evidence="2" type="ORF">DEH80_09890</name>
</gene>
<dbReference type="SMART" id="SM00065">
    <property type="entry name" value="GAF"/>
    <property type="match status" value="1"/>
</dbReference>
<comment type="caution">
    <text evidence="2">The sequence shown here is derived from an EMBL/GenBank/DDBJ whole genome shotgun (WGS) entry which is preliminary data.</text>
</comment>
<accession>A0A363UL04</accession>
<evidence type="ECO:0000313" key="2">
    <source>
        <dbReference type="EMBL" id="PWN56109.1"/>
    </source>
</evidence>
<keyword evidence="3" id="KW-1185">Reference proteome</keyword>
<name>A0A363UL04_9GAMM</name>
<dbReference type="Gene3D" id="3.30.450.40">
    <property type="match status" value="1"/>
</dbReference>
<dbReference type="InterPro" id="IPR003018">
    <property type="entry name" value="GAF"/>
</dbReference>
<dbReference type="SUPFAM" id="SSF55781">
    <property type="entry name" value="GAF domain-like"/>
    <property type="match status" value="1"/>
</dbReference>
<evidence type="ECO:0000313" key="3">
    <source>
        <dbReference type="Proteomes" id="UP000251800"/>
    </source>
</evidence>
<sequence length="177" mass="19120">MGQAFEPQSMERRIVTSASRMVGVDGCSLYRTQGDQLRFRVVKSTPLGLMAVTDFGEEGVFAPIALLDADGAPSRDTIAARAITDNDVVNVSDVTRLPNYDSSRVAQFDQRMGYETRSILAVPVSFAGHGPLGVMQFVNAKNGIGNHVPFSTTHVQLARSLAMLVGMLWMQASPDLS</sequence>
<dbReference type="InterPro" id="IPR029016">
    <property type="entry name" value="GAF-like_dom_sf"/>
</dbReference>
<dbReference type="AlphaFoldDB" id="A0A363UL04"/>
<feature type="domain" description="GAF" evidence="1">
    <location>
        <begin position="6"/>
        <end position="173"/>
    </location>
</feature>